<keyword evidence="4" id="KW-0732">Signal</keyword>
<dbReference type="Gene3D" id="3.40.390.10">
    <property type="entry name" value="Collagenase (Catalytic Domain)"/>
    <property type="match status" value="1"/>
</dbReference>
<evidence type="ECO:0000256" key="6">
    <source>
        <dbReference type="ARBA" id="ARBA00022833"/>
    </source>
</evidence>
<keyword evidence="3" id="KW-0479">Metal-binding</keyword>
<gene>
    <name evidence="10" type="ORF">EM932_00730</name>
</gene>
<evidence type="ECO:0000256" key="4">
    <source>
        <dbReference type="ARBA" id="ARBA00022729"/>
    </source>
</evidence>
<dbReference type="InterPro" id="IPR008754">
    <property type="entry name" value="Peptidase_M43"/>
</dbReference>
<dbReference type="SUPFAM" id="SSF55486">
    <property type="entry name" value="Metalloproteases ('zincins'), catalytic domain"/>
    <property type="match status" value="1"/>
</dbReference>
<name>A0A4S1E2V7_9FLAO</name>
<evidence type="ECO:0000256" key="8">
    <source>
        <dbReference type="ARBA" id="ARBA00023157"/>
    </source>
</evidence>
<keyword evidence="2" id="KW-0645">Protease</keyword>
<proteinExistence type="inferred from homology"/>
<dbReference type="GO" id="GO:0046872">
    <property type="term" value="F:metal ion binding"/>
    <property type="evidence" value="ECO:0007669"/>
    <property type="project" value="UniProtKB-KW"/>
</dbReference>
<evidence type="ECO:0000256" key="3">
    <source>
        <dbReference type="ARBA" id="ARBA00022723"/>
    </source>
</evidence>
<dbReference type="GO" id="GO:0006508">
    <property type="term" value="P:proteolysis"/>
    <property type="evidence" value="ECO:0007669"/>
    <property type="project" value="UniProtKB-KW"/>
</dbReference>
<comment type="similarity">
    <text evidence="1">Belongs to the peptidase M43B family.</text>
</comment>
<evidence type="ECO:0000259" key="9">
    <source>
        <dbReference type="Pfam" id="PF05572"/>
    </source>
</evidence>
<comment type="caution">
    <text evidence="10">The sequence shown here is derived from an EMBL/GenBank/DDBJ whole genome shotgun (WGS) entry which is preliminary data.</text>
</comment>
<feature type="domain" description="Peptidase M43 pregnancy-associated plasma-A" evidence="9">
    <location>
        <begin position="183"/>
        <end position="335"/>
    </location>
</feature>
<evidence type="ECO:0000313" key="11">
    <source>
        <dbReference type="Proteomes" id="UP000307602"/>
    </source>
</evidence>
<evidence type="ECO:0000256" key="5">
    <source>
        <dbReference type="ARBA" id="ARBA00022801"/>
    </source>
</evidence>
<dbReference type="InterPro" id="IPR024079">
    <property type="entry name" value="MetalloPept_cat_dom_sf"/>
</dbReference>
<protein>
    <recommendedName>
        <fullName evidence="9">Peptidase M43 pregnancy-associated plasma-A domain-containing protein</fullName>
    </recommendedName>
</protein>
<dbReference type="Pfam" id="PF05572">
    <property type="entry name" value="Peptidase_M43"/>
    <property type="match status" value="1"/>
</dbReference>
<keyword evidence="8" id="KW-1015">Disulfide bond</keyword>
<accession>A0A4S1E2V7</accession>
<keyword evidence="11" id="KW-1185">Reference proteome</keyword>
<dbReference type="EMBL" id="SRSO01000001">
    <property type="protein sequence ID" value="TGV04683.1"/>
    <property type="molecule type" value="Genomic_DNA"/>
</dbReference>
<keyword evidence="5" id="KW-0378">Hydrolase</keyword>
<dbReference type="OrthoDB" id="6278496at2"/>
<dbReference type="PANTHER" id="PTHR47466:SF1">
    <property type="entry name" value="METALLOPROTEASE MEP1 (AFU_ORTHOLOGUE AFUA_1G07730)-RELATED"/>
    <property type="match status" value="1"/>
</dbReference>
<evidence type="ECO:0000256" key="2">
    <source>
        <dbReference type="ARBA" id="ARBA00022670"/>
    </source>
</evidence>
<sequence length="351" mass="40017">MNMKQGIIWELLADYWICLCLEMSLTKNNRIRLFYNKKRRMKTIKNIFSKKVAIVITIVLLLCSCSKDSNPDPSNPDPSNPEEDIFYLPVVIHIIHNGKPVGEGTNLSTARIERQIEILNEDFRRKKGTRGYNNHPDGGDTRIEFVLAKQDPDGKPFNGINRVDSTKVLVPSLGHNVNHYAQYAYWDPKKYINVWTTPLPEDSECFVFGSATGPETDLPGTEFFSLPQPGDAEGILINWLHFGESDIACYARFGRTLTHEMGHYLGVLHIWGEGDCENNDYCDDTPAVDKPVYNIAFIGCEGEPAMINNYMTWSYDETMNMFTNDQIARMHYVLEHHEGRHALLSSHALKP</sequence>
<dbReference type="GO" id="GO:0008237">
    <property type="term" value="F:metallopeptidase activity"/>
    <property type="evidence" value="ECO:0007669"/>
    <property type="project" value="UniProtKB-KW"/>
</dbReference>
<evidence type="ECO:0000313" key="10">
    <source>
        <dbReference type="EMBL" id="TGV04683.1"/>
    </source>
</evidence>
<dbReference type="Proteomes" id="UP000307602">
    <property type="component" value="Unassembled WGS sequence"/>
</dbReference>
<evidence type="ECO:0000256" key="7">
    <source>
        <dbReference type="ARBA" id="ARBA00023049"/>
    </source>
</evidence>
<keyword evidence="6" id="KW-0862">Zinc</keyword>
<dbReference type="PANTHER" id="PTHR47466">
    <property type="match status" value="1"/>
</dbReference>
<organism evidence="10 11">
    <name type="scientific">Flavivirga rizhaonensis</name>
    <dbReference type="NCBI Taxonomy" id="2559571"/>
    <lineage>
        <taxon>Bacteria</taxon>
        <taxon>Pseudomonadati</taxon>
        <taxon>Bacteroidota</taxon>
        <taxon>Flavobacteriia</taxon>
        <taxon>Flavobacteriales</taxon>
        <taxon>Flavobacteriaceae</taxon>
        <taxon>Flavivirga</taxon>
    </lineage>
</organism>
<dbReference type="AlphaFoldDB" id="A0A4S1E2V7"/>
<reference evidence="10 11" key="1">
    <citation type="submission" date="2019-04" db="EMBL/GenBank/DDBJ databases">
        <authorList>
            <person name="Liu A."/>
        </authorList>
    </citation>
    <scope>NUCLEOTIDE SEQUENCE [LARGE SCALE GENOMIC DNA]</scope>
    <source>
        <strain evidence="10 11">RZ03</strain>
    </source>
</reference>
<keyword evidence="7" id="KW-0482">Metalloprotease</keyword>
<evidence type="ECO:0000256" key="1">
    <source>
        <dbReference type="ARBA" id="ARBA00008721"/>
    </source>
</evidence>